<feature type="domain" description="AAA+ ATPase" evidence="2">
    <location>
        <begin position="131"/>
        <end position="277"/>
    </location>
</feature>
<evidence type="ECO:0000259" key="2">
    <source>
        <dbReference type="SMART" id="SM00382"/>
    </source>
</evidence>
<keyword evidence="1" id="KW-0547">Nucleotide-binding</keyword>
<dbReference type="InterPro" id="IPR003593">
    <property type="entry name" value="AAA+_ATPase"/>
</dbReference>
<dbReference type="GO" id="GO:0035494">
    <property type="term" value="P:SNARE complex disassembly"/>
    <property type="evidence" value="ECO:0007669"/>
    <property type="project" value="InterPro"/>
</dbReference>
<dbReference type="PANTHER" id="PTHR23078">
    <property type="entry name" value="VESICULAR-FUSION PROTEIN NSF"/>
    <property type="match status" value="1"/>
</dbReference>
<dbReference type="GO" id="GO:0005524">
    <property type="term" value="F:ATP binding"/>
    <property type="evidence" value="ECO:0007669"/>
    <property type="project" value="UniProtKB-UniRule"/>
</dbReference>
<comment type="caution">
    <text evidence="4">The sequence shown here is derived from an EMBL/GenBank/DDBJ whole genome shotgun (WGS) entry which is preliminary data.</text>
</comment>
<name>A0A815WP73_9BILA</name>
<keyword evidence="1" id="KW-0378">Hydrolase</keyword>
<dbReference type="SMART" id="SM00382">
    <property type="entry name" value="AAA"/>
    <property type="match status" value="1"/>
</dbReference>
<dbReference type="GO" id="GO:0016887">
    <property type="term" value="F:ATP hydrolysis activity"/>
    <property type="evidence" value="ECO:0007669"/>
    <property type="project" value="InterPro"/>
</dbReference>
<dbReference type="SUPFAM" id="SSF52540">
    <property type="entry name" value="P-loop containing nucleoside triphosphate hydrolases"/>
    <property type="match status" value="1"/>
</dbReference>
<dbReference type="InterPro" id="IPR003959">
    <property type="entry name" value="ATPase_AAA_core"/>
</dbReference>
<dbReference type="EMBL" id="CAJNOM010000706">
    <property type="protein sequence ID" value="CAF1546703.1"/>
    <property type="molecule type" value="Genomic_DNA"/>
</dbReference>
<dbReference type="OrthoDB" id="9982946at2759"/>
<keyword evidence="1" id="KW-0067">ATP-binding</keyword>
<dbReference type="FunFam" id="3.40.50.300:FF:000154">
    <property type="entry name" value="Vesicle-fusing ATPase 1"/>
    <property type="match status" value="1"/>
</dbReference>
<comment type="cofactor">
    <cofactor evidence="1">
        <name>Mg(2+)</name>
        <dbReference type="ChEBI" id="CHEBI:18420"/>
    </cofactor>
    <text evidence="1">Binds 1 Mg(2+) ion per subunit.</text>
</comment>
<comment type="subcellular location">
    <subcellularLocation>
        <location evidence="1">Cytoplasm</location>
    </subcellularLocation>
</comment>
<dbReference type="EC" id="3.6.4.6" evidence="1"/>
<dbReference type="Proteomes" id="UP000663832">
    <property type="component" value="Unassembled WGS sequence"/>
</dbReference>
<dbReference type="InterPro" id="IPR041569">
    <property type="entry name" value="AAA_lid_3"/>
</dbReference>
<keyword evidence="1" id="KW-0460">Magnesium</keyword>
<dbReference type="GO" id="GO:0006891">
    <property type="term" value="P:intra-Golgi vesicle-mediated transport"/>
    <property type="evidence" value="ECO:0007669"/>
    <property type="project" value="TreeGrafter"/>
</dbReference>
<evidence type="ECO:0000313" key="4">
    <source>
        <dbReference type="EMBL" id="CAF1546703.1"/>
    </source>
</evidence>
<gene>
    <name evidence="3" type="ORF">BJG266_LOCUS29981</name>
    <name evidence="4" type="ORF">QVE165_LOCUS46735</name>
</gene>
<dbReference type="Pfam" id="PF17862">
    <property type="entry name" value="AAA_lid_3"/>
    <property type="match status" value="1"/>
</dbReference>
<keyword evidence="1" id="KW-0813">Transport</keyword>
<evidence type="ECO:0000313" key="5">
    <source>
        <dbReference type="Proteomes" id="UP000663832"/>
    </source>
</evidence>
<evidence type="ECO:0000256" key="1">
    <source>
        <dbReference type="RuleBase" id="RU367045"/>
    </source>
</evidence>
<keyword evidence="1" id="KW-0931">ER-Golgi transport</keyword>
<proteinExistence type="inferred from homology"/>
<protein>
    <recommendedName>
        <fullName evidence="1">Vesicle-fusing ATPase</fullName>
        <ecNumber evidence="1">3.6.4.6</ecNumber>
    </recommendedName>
</protein>
<accession>A0A815WP73</accession>
<comment type="catalytic activity">
    <reaction evidence="1">
        <text>ATP + H2O = ADP + phosphate + H(+)</text>
        <dbReference type="Rhea" id="RHEA:13065"/>
        <dbReference type="ChEBI" id="CHEBI:15377"/>
        <dbReference type="ChEBI" id="CHEBI:15378"/>
        <dbReference type="ChEBI" id="CHEBI:30616"/>
        <dbReference type="ChEBI" id="CHEBI:43474"/>
        <dbReference type="ChEBI" id="CHEBI:456216"/>
        <dbReference type="EC" id="3.6.4.6"/>
    </reaction>
</comment>
<evidence type="ECO:0000313" key="3">
    <source>
        <dbReference type="EMBL" id="CAF1258324.1"/>
    </source>
</evidence>
<keyword evidence="1" id="KW-0963">Cytoplasm</keyword>
<sequence>MVILKVQRTNEPGLENAVVINSNVQELRPYSEIQITKSNGTQHRFRLIMNSYVTNGYILINEKESKLRRLHLNHKYRVEGVKSSVIDKKAQIDYKKLNLAGCTSAIEEIVRRVFRPRKFPSDMCREMKIQYIRGVILHGPPGTGKTSTILALCEYFGLEPKVINGPELIKSVFGKSEQAVRELFEEAIFDQENKGDSSPLHVIVFDEMDALFRKRTSDSGACETRNGIVTQLLTMLDGEKKLNNIIVFGTTNRFDMLEPALLRHGRFDLQIKIDLPNARERLEIMNYHLRGVRKSGNLSSNVLTSHLEELANITNNYSAADIAGIVQEAISEAFARAYDNIITDLGKLKREECNICVEWNDLVTAFHKSEKMRQIGQAQFQTKEIESIIDYNQ</sequence>
<dbReference type="InterPro" id="IPR027417">
    <property type="entry name" value="P-loop_NTPase"/>
</dbReference>
<dbReference type="GO" id="GO:0005795">
    <property type="term" value="C:Golgi stack"/>
    <property type="evidence" value="ECO:0007669"/>
    <property type="project" value="TreeGrafter"/>
</dbReference>
<comment type="function">
    <text evidence="1">Required for vesicle-mediated transport. Catalyzes the fusion of transport vesicles within the Golgi cisternae. Is also required for transport from the endoplasmic reticulum to the Golgi stack. Seems to function as a fusion protein required for the delivery of cargo proteins to all compartments of the Golgi stack independent of vesicle origin.</text>
</comment>
<dbReference type="GO" id="GO:0046872">
    <property type="term" value="F:metal ion binding"/>
    <property type="evidence" value="ECO:0007669"/>
    <property type="project" value="UniProtKB-UniRule"/>
</dbReference>
<dbReference type="InterPro" id="IPR039812">
    <property type="entry name" value="Vesicle-fus_ATPase"/>
</dbReference>
<comment type="similarity">
    <text evidence="1">Belongs to the AAA ATPase family.</text>
</comment>
<dbReference type="Gene3D" id="3.40.50.300">
    <property type="entry name" value="P-loop containing nucleotide triphosphate hydrolases"/>
    <property type="match status" value="1"/>
</dbReference>
<dbReference type="AlphaFoldDB" id="A0A815WP73"/>
<dbReference type="PANTHER" id="PTHR23078:SF2">
    <property type="entry name" value="VESICLE-FUSING ATPASE"/>
    <property type="match status" value="1"/>
</dbReference>
<keyword evidence="1" id="KW-0653">Protein transport</keyword>
<dbReference type="Pfam" id="PF00004">
    <property type="entry name" value="AAA"/>
    <property type="match status" value="1"/>
</dbReference>
<keyword evidence="5" id="KW-1185">Reference proteome</keyword>
<keyword evidence="1" id="KW-0479">Metal-binding</keyword>
<dbReference type="Gene3D" id="1.10.8.60">
    <property type="match status" value="1"/>
</dbReference>
<dbReference type="EMBL" id="CAJNOI010000367">
    <property type="protein sequence ID" value="CAF1258324.1"/>
    <property type="molecule type" value="Genomic_DNA"/>
</dbReference>
<reference evidence="4" key="1">
    <citation type="submission" date="2021-02" db="EMBL/GenBank/DDBJ databases">
        <authorList>
            <person name="Nowell W R."/>
        </authorList>
    </citation>
    <scope>NUCLEOTIDE SEQUENCE</scope>
</reference>
<dbReference type="GO" id="GO:0043001">
    <property type="term" value="P:Golgi to plasma membrane protein transport"/>
    <property type="evidence" value="ECO:0007669"/>
    <property type="project" value="TreeGrafter"/>
</dbReference>
<dbReference type="Proteomes" id="UP000663877">
    <property type="component" value="Unassembled WGS sequence"/>
</dbReference>
<organism evidence="4 5">
    <name type="scientific">Adineta steineri</name>
    <dbReference type="NCBI Taxonomy" id="433720"/>
    <lineage>
        <taxon>Eukaryota</taxon>
        <taxon>Metazoa</taxon>
        <taxon>Spiralia</taxon>
        <taxon>Gnathifera</taxon>
        <taxon>Rotifera</taxon>
        <taxon>Eurotatoria</taxon>
        <taxon>Bdelloidea</taxon>
        <taxon>Adinetida</taxon>
        <taxon>Adinetidae</taxon>
        <taxon>Adineta</taxon>
    </lineage>
</organism>